<dbReference type="STRING" id="316055.RPE_1235"/>
<dbReference type="AlphaFoldDB" id="Q07S97"/>
<evidence type="ECO:0000256" key="1">
    <source>
        <dbReference type="ARBA" id="ARBA00006018"/>
    </source>
</evidence>
<protein>
    <submittedName>
        <fullName evidence="2">Hydrogenase assembly chaperone hypC/hupF</fullName>
    </submittedName>
</protein>
<dbReference type="HOGENOM" id="CLU_159381_0_0_5"/>
<dbReference type="PRINTS" id="PR00445">
    <property type="entry name" value="HUPFHYPC"/>
</dbReference>
<dbReference type="InterPro" id="IPR001109">
    <property type="entry name" value="Hydrogenase_HupF/HypC"/>
</dbReference>
<dbReference type="Pfam" id="PF01455">
    <property type="entry name" value="HupF_HypC"/>
    <property type="match status" value="1"/>
</dbReference>
<sequence>MCVGLPMMVVSTDGVNALCERRGEQRRVSTLLIGEVAPGDQVLVFIDNAVRKLDPIEARHIDDALEGLAAAIEGKPFEHLFADLIDREPQLPEHLRKRH</sequence>
<comment type="similarity">
    <text evidence="1">Belongs to the HupF/HypC family.</text>
</comment>
<dbReference type="GO" id="GO:0051604">
    <property type="term" value="P:protein maturation"/>
    <property type="evidence" value="ECO:0007669"/>
    <property type="project" value="TreeGrafter"/>
</dbReference>
<gene>
    <name evidence="2" type="ordered locus">RPE_1235</name>
</gene>
<dbReference type="PANTHER" id="PTHR35177:SF2">
    <property type="entry name" value="HYDROGENASE MATURATION FACTOR HYBG"/>
    <property type="match status" value="1"/>
</dbReference>
<dbReference type="GO" id="GO:1902670">
    <property type="term" value="F:carbon dioxide binding"/>
    <property type="evidence" value="ECO:0007669"/>
    <property type="project" value="TreeGrafter"/>
</dbReference>
<dbReference type="EMBL" id="CP000463">
    <property type="protein sequence ID" value="ABJ05187.1"/>
    <property type="molecule type" value="Genomic_DNA"/>
</dbReference>
<dbReference type="PANTHER" id="PTHR35177">
    <property type="entry name" value="HYDROGENASE MATURATION FACTOR HYBG"/>
    <property type="match status" value="1"/>
</dbReference>
<dbReference type="OrthoDB" id="9806017at2"/>
<dbReference type="SUPFAM" id="SSF159127">
    <property type="entry name" value="HupF/HypC-like"/>
    <property type="match status" value="1"/>
</dbReference>
<accession>Q07S97</accession>
<proteinExistence type="inferred from homology"/>
<reference evidence="2" key="1">
    <citation type="submission" date="2006-09" db="EMBL/GenBank/DDBJ databases">
        <title>Complete sequence of Rhodopseudomonas palustris BisA53.</title>
        <authorList>
            <consortium name="US DOE Joint Genome Institute"/>
            <person name="Copeland A."/>
            <person name="Lucas S."/>
            <person name="Lapidus A."/>
            <person name="Barry K."/>
            <person name="Detter J.C."/>
            <person name="Glavina del Rio T."/>
            <person name="Hammon N."/>
            <person name="Israni S."/>
            <person name="Dalin E."/>
            <person name="Tice H."/>
            <person name="Pitluck S."/>
            <person name="Chain P."/>
            <person name="Malfatti S."/>
            <person name="Shin M."/>
            <person name="Vergez L."/>
            <person name="Schmutz J."/>
            <person name="Larimer F."/>
            <person name="Land M."/>
            <person name="Hauser L."/>
            <person name="Pelletier D.A."/>
            <person name="Kyrpides N."/>
            <person name="Kim E."/>
            <person name="Harwood C.S."/>
            <person name="Oda Y."/>
            <person name="Richardson P."/>
        </authorList>
    </citation>
    <scope>NUCLEOTIDE SEQUENCE [LARGE SCALE GENOMIC DNA]</scope>
    <source>
        <strain evidence="2">BisA53</strain>
    </source>
</reference>
<evidence type="ECO:0000313" key="2">
    <source>
        <dbReference type="EMBL" id="ABJ05187.1"/>
    </source>
</evidence>
<dbReference type="GO" id="GO:0005506">
    <property type="term" value="F:iron ion binding"/>
    <property type="evidence" value="ECO:0007669"/>
    <property type="project" value="TreeGrafter"/>
</dbReference>
<organism evidence="2">
    <name type="scientific">Rhodopseudomonas palustris (strain BisA53)</name>
    <dbReference type="NCBI Taxonomy" id="316055"/>
    <lineage>
        <taxon>Bacteria</taxon>
        <taxon>Pseudomonadati</taxon>
        <taxon>Pseudomonadota</taxon>
        <taxon>Alphaproteobacteria</taxon>
        <taxon>Hyphomicrobiales</taxon>
        <taxon>Nitrobacteraceae</taxon>
        <taxon>Rhodopseudomonas</taxon>
    </lineage>
</organism>
<dbReference type="Gene3D" id="2.30.30.140">
    <property type="match status" value="1"/>
</dbReference>
<name>Q07S97_RHOP5</name>
<dbReference type="NCBIfam" id="TIGR00074">
    <property type="entry name" value="hypC_hupF"/>
    <property type="match status" value="1"/>
</dbReference>
<dbReference type="eggNOG" id="COG0298">
    <property type="taxonomic scope" value="Bacteria"/>
</dbReference>
<dbReference type="KEGG" id="rpe:RPE_1235"/>